<reference evidence="1" key="1">
    <citation type="submission" date="2023-04" db="EMBL/GenBank/DDBJ databases">
        <title>Black Yeasts Isolated from many extreme environments.</title>
        <authorList>
            <person name="Coleine C."/>
            <person name="Stajich J.E."/>
            <person name="Selbmann L."/>
        </authorList>
    </citation>
    <scope>NUCLEOTIDE SEQUENCE</scope>
    <source>
        <strain evidence="1">CCFEE 5312</strain>
    </source>
</reference>
<dbReference type="Proteomes" id="UP001271007">
    <property type="component" value="Unassembled WGS sequence"/>
</dbReference>
<keyword evidence="2" id="KW-1185">Reference proteome</keyword>
<dbReference type="AlphaFoldDB" id="A0AAJ0G4L4"/>
<evidence type="ECO:0000313" key="2">
    <source>
        <dbReference type="Proteomes" id="UP001271007"/>
    </source>
</evidence>
<proteinExistence type="predicted"/>
<organism evidence="1 2">
    <name type="scientific">Extremus antarcticus</name>
    <dbReference type="NCBI Taxonomy" id="702011"/>
    <lineage>
        <taxon>Eukaryota</taxon>
        <taxon>Fungi</taxon>
        <taxon>Dikarya</taxon>
        <taxon>Ascomycota</taxon>
        <taxon>Pezizomycotina</taxon>
        <taxon>Dothideomycetes</taxon>
        <taxon>Dothideomycetidae</taxon>
        <taxon>Mycosphaerellales</taxon>
        <taxon>Extremaceae</taxon>
        <taxon>Extremus</taxon>
    </lineage>
</organism>
<protein>
    <submittedName>
        <fullName evidence="1">Uncharacterized protein</fullName>
    </submittedName>
</protein>
<evidence type="ECO:0000313" key="1">
    <source>
        <dbReference type="EMBL" id="KAK3047358.1"/>
    </source>
</evidence>
<dbReference type="EMBL" id="JAWDJX010000063">
    <property type="protein sequence ID" value="KAK3047358.1"/>
    <property type="molecule type" value="Genomic_DNA"/>
</dbReference>
<gene>
    <name evidence="1" type="ORF">LTR09_011230</name>
</gene>
<comment type="caution">
    <text evidence="1">The sequence shown here is derived from an EMBL/GenBank/DDBJ whole genome shotgun (WGS) entry which is preliminary data.</text>
</comment>
<accession>A0AAJ0G4L4</accession>
<sequence length="281" mass="31626">MILTTQPPHCYLLELPREIRNMMYGYLKTKCNIGNPNVEDTISLHGSPILSLLLVNRQIHDEYLDTALGSATLSVYKGDHTKPDFQPNFSPKLLKRIRSIDIDSSWVAAFMVAKDDAMQWAAQLLELPTQGPDNQVSRIRTPSNALYEWITNYLSNIEPFCAVDARVTLRFRLNGRPNTSDPTPTLGEKLAKGSPAIKVLESFFHIPTMSGLATDQSLSWPKQGHLKVQYLLSTPLCCAADGHWDMKEDKGPIAEWELVPTHDEVSFRGFFPKFVGILEVE</sequence>
<name>A0AAJ0G4L4_9PEZI</name>